<keyword evidence="1" id="KW-0732">Signal</keyword>
<sequence length="155" mass="16816">MKHFAFKAAAIAAAMFLFSFMASAQAALITDNENMQCTVLRLVSPEGEVNLICHLEWRGDSPITDFIFDTADSKIVDNQGSVYSGDAVLIHYALSTDNTTIDYIGPKSKVLVTIKVKGVGSDATAFTSIELPYKCSSDSGTLTGKFSRSNDLRFK</sequence>
<feature type="signal peptide" evidence="1">
    <location>
        <begin position="1"/>
        <end position="26"/>
    </location>
</feature>
<accession>A0A9D2KAD6</accession>
<name>A0A9D2KAD6_9BACT</name>
<comment type="caution">
    <text evidence="2">The sequence shown here is derived from an EMBL/GenBank/DDBJ whole genome shotgun (WGS) entry which is preliminary data.</text>
</comment>
<proteinExistence type="predicted"/>
<protein>
    <submittedName>
        <fullName evidence="2">Uncharacterized protein</fullName>
    </submittedName>
</protein>
<organism evidence="2 3">
    <name type="scientific">Candidatus Coprenecus stercoravium</name>
    <dbReference type="NCBI Taxonomy" id="2840735"/>
    <lineage>
        <taxon>Bacteria</taxon>
        <taxon>Pseudomonadati</taxon>
        <taxon>Bacteroidota</taxon>
        <taxon>Bacteroidia</taxon>
        <taxon>Bacteroidales</taxon>
        <taxon>Rikenellaceae</taxon>
        <taxon>Rikenellaceae incertae sedis</taxon>
        <taxon>Candidatus Coprenecus</taxon>
    </lineage>
</organism>
<evidence type="ECO:0000313" key="3">
    <source>
        <dbReference type="Proteomes" id="UP000824115"/>
    </source>
</evidence>
<reference evidence="2" key="2">
    <citation type="submission" date="2021-04" db="EMBL/GenBank/DDBJ databases">
        <authorList>
            <person name="Gilroy R."/>
        </authorList>
    </citation>
    <scope>NUCLEOTIDE SEQUENCE</scope>
    <source>
        <strain evidence="2">Gambia16-554</strain>
    </source>
</reference>
<gene>
    <name evidence="2" type="ORF">IAC04_01635</name>
</gene>
<dbReference type="Proteomes" id="UP000824115">
    <property type="component" value="Unassembled WGS sequence"/>
</dbReference>
<feature type="chain" id="PRO_5039730316" evidence="1">
    <location>
        <begin position="27"/>
        <end position="155"/>
    </location>
</feature>
<reference evidence="2" key="1">
    <citation type="journal article" date="2021" name="PeerJ">
        <title>Extensive microbial diversity within the chicken gut microbiome revealed by metagenomics and culture.</title>
        <authorList>
            <person name="Gilroy R."/>
            <person name="Ravi A."/>
            <person name="Getino M."/>
            <person name="Pursley I."/>
            <person name="Horton D.L."/>
            <person name="Alikhan N.F."/>
            <person name="Baker D."/>
            <person name="Gharbi K."/>
            <person name="Hall N."/>
            <person name="Watson M."/>
            <person name="Adriaenssens E.M."/>
            <person name="Foster-Nyarko E."/>
            <person name="Jarju S."/>
            <person name="Secka A."/>
            <person name="Antonio M."/>
            <person name="Oren A."/>
            <person name="Chaudhuri R.R."/>
            <person name="La Ragione R."/>
            <person name="Hildebrand F."/>
            <person name="Pallen M.J."/>
        </authorList>
    </citation>
    <scope>NUCLEOTIDE SEQUENCE</scope>
    <source>
        <strain evidence="2">Gambia16-554</strain>
    </source>
</reference>
<dbReference type="AlphaFoldDB" id="A0A9D2KAD6"/>
<dbReference type="EMBL" id="DXAW01000031">
    <property type="protein sequence ID" value="HIZ85177.1"/>
    <property type="molecule type" value="Genomic_DNA"/>
</dbReference>
<evidence type="ECO:0000313" key="2">
    <source>
        <dbReference type="EMBL" id="HIZ85177.1"/>
    </source>
</evidence>
<evidence type="ECO:0000256" key="1">
    <source>
        <dbReference type="SAM" id="SignalP"/>
    </source>
</evidence>